<evidence type="ECO:0000256" key="1">
    <source>
        <dbReference type="SAM" id="MobiDB-lite"/>
    </source>
</evidence>
<feature type="compositionally biased region" description="Basic and acidic residues" evidence="1">
    <location>
        <begin position="200"/>
        <end position="209"/>
    </location>
</feature>
<protein>
    <submittedName>
        <fullName evidence="2">Uncharacterized protein</fullName>
    </submittedName>
</protein>
<proteinExistence type="predicted"/>
<feature type="region of interest" description="Disordered" evidence="1">
    <location>
        <begin position="194"/>
        <end position="230"/>
    </location>
</feature>
<feature type="region of interest" description="Disordered" evidence="1">
    <location>
        <begin position="342"/>
        <end position="399"/>
    </location>
</feature>
<sequence>RHRFDRRHGFDGSYGFDRRHGFDGSHRPYRRDGFDRLDRCHWSHGPHRSDGFDRLDGCHRSHRPHRRDGFDRLDGCHRSHRPHRSDRFDRLDGCHRLDRLDRQHGRDRCHWRPPSPPPPWSRSSPWLRLGGCDEIERRRWSCDRSGIRQHGDGPGLRTVDSGFERVRHGCPEIAGRPHQPVDLQQRLGEWPTQRYGRATRHPDSHERVPARRKLGRRDDPSERLARSEPVDGGWRVLEHVLADRSAQQSGSAELTGVTCGGRLSGRPPEQRGRSSPLRPLHVRRGPRRARRDASGARTAPVPDRHGDHERCAWGRHRCCAGGFDAPWPRAYRMVILGPDRRRRSLGSARRTSRLRADTAHTHGSPRRPSHPAAPRDTGRPATSSGMASAAGRPDVGIAQPVRGPVVRHLTEGRFCALRDRDLTPCGLFEPGRFGPDRSCRQIDVTPRELYYPAKIWQHRRLFGALKSVIYQRSPVFMCAMRPDGGTENSCQPLASLIGRERDHGKNWLVHDSQG</sequence>
<feature type="compositionally biased region" description="Basic residues" evidence="1">
    <location>
        <begin position="280"/>
        <end position="290"/>
    </location>
</feature>
<reference evidence="2 3" key="1">
    <citation type="submission" date="2016-10" db="EMBL/GenBank/DDBJ databases">
        <authorList>
            <person name="Varghese N."/>
            <person name="Submissions S."/>
        </authorList>
    </citation>
    <scope>NUCLEOTIDE SEQUENCE [LARGE SCALE GENOMIC DNA]</scope>
    <source>
        <strain evidence="2 3">CBMB27</strain>
    </source>
</reference>
<accession>A0AAE8HWK5</accession>
<dbReference type="Proteomes" id="UP000199140">
    <property type="component" value="Unassembled WGS sequence"/>
</dbReference>
<dbReference type="AlphaFoldDB" id="A0AAE8HWK5"/>
<feature type="region of interest" description="Disordered" evidence="1">
    <location>
        <begin position="244"/>
        <end position="309"/>
    </location>
</feature>
<evidence type="ECO:0000313" key="3">
    <source>
        <dbReference type="Proteomes" id="UP000199140"/>
    </source>
</evidence>
<feature type="non-terminal residue" evidence="2">
    <location>
        <position position="1"/>
    </location>
</feature>
<comment type="caution">
    <text evidence="2">The sequence shown here is derived from an EMBL/GenBank/DDBJ whole genome shotgun (WGS) entry which is preliminary data.</text>
</comment>
<dbReference type="EMBL" id="FOPK01000029">
    <property type="protein sequence ID" value="SFH51522.1"/>
    <property type="molecule type" value="Genomic_DNA"/>
</dbReference>
<name>A0AAE8HWK5_9HYPH</name>
<evidence type="ECO:0000313" key="2">
    <source>
        <dbReference type="EMBL" id="SFH51522.1"/>
    </source>
</evidence>
<organism evidence="2 3">
    <name type="scientific">Methylobacterium phyllosphaerae</name>
    <dbReference type="NCBI Taxonomy" id="418223"/>
    <lineage>
        <taxon>Bacteria</taxon>
        <taxon>Pseudomonadati</taxon>
        <taxon>Pseudomonadota</taxon>
        <taxon>Alphaproteobacteria</taxon>
        <taxon>Hyphomicrobiales</taxon>
        <taxon>Methylobacteriaceae</taxon>
        <taxon>Methylobacterium</taxon>
    </lineage>
</organism>
<gene>
    <name evidence="2" type="ORF">SAMN05192567_12910</name>
</gene>
<feature type="compositionally biased region" description="Basic and acidic residues" evidence="1">
    <location>
        <begin position="216"/>
        <end position="229"/>
    </location>
</feature>